<dbReference type="OrthoDB" id="2687798at2759"/>
<comment type="caution">
    <text evidence="2">The sequence shown here is derived from an EMBL/GenBank/DDBJ whole genome shotgun (WGS) entry which is preliminary data.</text>
</comment>
<accession>A0A409Y5A0</accession>
<gene>
    <name evidence="2" type="ORF">CVT26_003239</name>
</gene>
<proteinExistence type="predicted"/>
<dbReference type="InParanoid" id="A0A409Y5A0"/>
<dbReference type="AlphaFoldDB" id="A0A409Y5A0"/>
<evidence type="ECO:0000313" key="3">
    <source>
        <dbReference type="Proteomes" id="UP000284706"/>
    </source>
</evidence>
<sequence length="124" mass="12827">MYRSSTISCNLARFSHKVPTIAPLTHARAYGSPSASAPSSPKKDSLSQGNAADPSNLHKQDVQSQSVKGAQGTRKNKTGGPVDAASTEKKTKPSETGKGNPEGVGMVDQVGSASGSAKQFEKNK</sequence>
<dbReference type="EMBL" id="NHYE01001141">
    <property type="protein sequence ID" value="PPQ98192.1"/>
    <property type="molecule type" value="Genomic_DNA"/>
</dbReference>
<feature type="region of interest" description="Disordered" evidence="1">
    <location>
        <begin position="29"/>
        <end position="124"/>
    </location>
</feature>
<name>A0A409Y5A0_9AGAR</name>
<dbReference type="Proteomes" id="UP000284706">
    <property type="component" value="Unassembled WGS sequence"/>
</dbReference>
<evidence type="ECO:0000256" key="1">
    <source>
        <dbReference type="SAM" id="MobiDB-lite"/>
    </source>
</evidence>
<organism evidence="2 3">
    <name type="scientific">Gymnopilus dilepis</name>
    <dbReference type="NCBI Taxonomy" id="231916"/>
    <lineage>
        <taxon>Eukaryota</taxon>
        <taxon>Fungi</taxon>
        <taxon>Dikarya</taxon>
        <taxon>Basidiomycota</taxon>
        <taxon>Agaricomycotina</taxon>
        <taxon>Agaricomycetes</taxon>
        <taxon>Agaricomycetidae</taxon>
        <taxon>Agaricales</taxon>
        <taxon>Agaricineae</taxon>
        <taxon>Hymenogastraceae</taxon>
        <taxon>Gymnopilus</taxon>
    </lineage>
</organism>
<protein>
    <submittedName>
        <fullName evidence="2">Uncharacterized protein</fullName>
    </submittedName>
</protein>
<reference evidence="2 3" key="1">
    <citation type="journal article" date="2018" name="Evol. Lett.">
        <title>Horizontal gene cluster transfer increased hallucinogenic mushroom diversity.</title>
        <authorList>
            <person name="Reynolds H.T."/>
            <person name="Vijayakumar V."/>
            <person name="Gluck-Thaler E."/>
            <person name="Korotkin H.B."/>
            <person name="Matheny P.B."/>
            <person name="Slot J.C."/>
        </authorList>
    </citation>
    <scope>NUCLEOTIDE SEQUENCE [LARGE SCALE GENOMIC DNA]</scope>
    <source>
        <strain evidence="2 3">SRW20</strain>
    </source>
</reference>
<evidence type="ECO:0000313" key="2">
    <source>
        <dbReference type="EMBL" id="PPQ98192.1"/>
    </source>
</evidence>
<keyword evidence="3" id="KW-1185">Reference proteome</keyword>
<feature type="compositionally biased region" description="Basic and acidic residues" evidence="1">
    <location>
        <begin position="86"/>
        <end position="95"/>
    </location>
</feature>